<evidence type="ECO:0000313" key="6">
    <source>
        <dbReference type="EMBL" id="WMV09592.1"/>
    </source>
</evidence>
<organism evidence="6 7">
    <name type="scientific">Solanum verrucosum</name>
    <dbReference type="NCBI Taxonomy" id="315347"/>
    <lineage>
        <taxon>Eukaryota</taxon>
        <taxon>Viridiplantae</taxon>
        <taxon>Streptophyta</taxon>
        <taxon>Embryophyta</taxon>
        <taxon>Tracheophyta</taxon>
        <taxon>Spermatophyta</taxon>
        <taxon>Magnoliopsida</taxon>
        <taxon>eudicotyledons</taxon>
        <taxon>Gunneridae</taxon>
        <taxon>Pentapetalae</taxon>
        <taxon>asterids</taxon>
        <taxon>lamiids</taxon>
        <taxon>Solanales</taxon>
        <taxon>Solanaceae</taxon>
        <taxon>Solanoideae</taxon>
        <taxon>Solaneae</taxon>
        <taxon>Solanum</taxon>
    </lineage>
</organism>
<accession>A0AAF0T6F8</accession>
<evidence type="ECO:0000313" key="7">
    <source>
        <dbReference type="Proteomes" id="UP001234989"/>
    </source>
</evidence>
<dbReference type="Proteomes" id="UP001234989">
    <property type="component" value="Chromosome 1"/>
</dbReference>
<dbReference type="Pfam" id="PF01094">
    <property type="entry name" value="ANF_receptor"/>
    <property type="match status" value="1"/>
</dbReference>
<evidence type="ECO:0000259" key="5">
    <source>
        <dbReference type="Pfam" id="PF01094"/>
    </source>
</evidence>
<evidence type="ECO:0000256" key="4">
    <source>
        <dbReference type="ARBA" id="ARBA00023136"/>
    </source>
</evidence>
<dbReference type="SUPFAM" id="SSF53822">
    <property type="entry name" value="Periplasmic binding protein-like I"/>
    <property type="match status" value="1"/>
</dbReference>
<protein>
    <recommendedName>
        <fullName evidence="5">Receptor ligand binding region domain-containing protein</fullName>
    </recommendedName>
</protein>
<sequence>MQTDFIINLGQKSQVPIISFSATSPFLSSFRNQYFVRTAHNYSSQVKPISSIIRSFGWRQIIPIYIDN</sequence>
<keyword evidence="3" id="KW-1133">Transmembrane helix</keyword>
<dbReference type="PANTHER" id="PTHR34836:SF1">
    <property type="entry name" value="OS09G0428600 PROTEIN"/>
    <property type="match status" value="1"/>
</dbReference>
<dbReference type="AlphaFoldDB" id="A0AAF0T6F8"/>
<dbReference type="InterPro" id="IPR001828">
    <property type="entry name" value="ANF_lig-bd_rcpt"/>
</dbReference>
<dbReference type="InterPro" id="IPR015683">
    <property type="entry name" value="Ionotropic_Glu_rcpt"/>
</dbReference>
<keyword evidence="4" id="KW-0472">Membrane</keyword>
<dbReference type="InterPro" id="IPR028082">
    <property type="entry name" value="Peripla_BP_I"/>
</dbReference>
<name>A0AAF0T6F8_SOLVR</name>
<dbReference type="GO" id="GO:0016020">
    <property type="term" value="C:membrane"/>
    <property type="evidence" value="ECO:0007669"/>
    <property type="project" value="UniProtKB-SubCell"/>
</dbReference>
<comment type="subcellular location">
    <subcellularLocation>
        <location evidence="1">Membrane</location>
    </subcellularLocation>
</comment>
<keyword evidence="7" id="KW-1185">Reference proteome</keyword>
<keyword evidence="2" id="KW-0812">Transmembrane</keyword>
<gene>
    <name evidence="6" type="ORF">MTR67_002977</name>
</gene>
<dbReference type="EMBL" id="CP133612">
    <property type="protein sequence ID" value="WMV09592.1"/>
    <property type="molecule type" value="Genomic_DNA"/>
</dbReference>
<evidence type="ECO:0000256" key="3">
    <source>
        <dbReference type="ARBA" id="ARBA00022989"/>
    </source>
</evidence>
<reference evidence="6" key="1">
    <citation type="submission" date="2023-08" db="EMBL/GenBank/DDBJ databases">
        <title>A de novo genome assembly of Solanum verrucosum Schlechtendal, a Mexican diploid species geographically isolated from the other diploid A-genome species in potato relatives.</title>
        <authorList>
            <person name="Hosaka K."/>
        </authorList>
    </citation>
    <scope>NUCLEOTIDE SEQUENCE</scope>
    <source>
        <tissue evidence="6">Young leaves</tissue>
    </source>
</reference>
<evidence type="ECO:0000256" key="1">
    <source>
        <dbReference type="ARBA" id="ARBA00004370"/>
    </source>
</evidence>
<proteinExistence type="predicted"/>
<dbReference type="Gene3D" id="3.40.50.2300">
    <property type="match status" value="2"/>
</dbReference>
<dbReference type="PANTHER" id="PTHR34836">
    <property type="entry name" value="OS06G0188250 PROTEIN"/>
    <property type="match status" value="1"/>
</dbReference>
<evidence type="ECO:0000256" key="2">
    <source>
        <dbReference type="ARBA" id="ARBA00022692"/>
    </source>
</evidence>
<feature type="domain" description="Receptor ligand binding region" evidence="5">
    <location>
        <begin position="2"/>
        <end position="68"/>
    </location>
</feature>